<dbReference type="InterPro" id="IPR036312">
    <property type="entry name" value="Bifun_inhib/LTP/seed_sf"/>
</dbReference>
<dbReference type="Gene3D" id="1.10.110.10">
    <property type="entry name" value="Plant lipid-transfer and hydrophobic proteins"/>
    <property type="match status" value="1"/>
</dbReference>
<dbReference type="InterPro" id="IPR016140">
    <property type="entry name" value="Bifunc_inhib/LTP/seed_store"/>
</dbReference>
<dbReference type="PANTHER" id="PTHR35501:SF3">
    <property type="entry name" value="PROTEIN YY1"/>
    <property type="match status" value="1"/>
</dbReference>
<comment type="similarity">
    <text evidence="3">Belongs to the A9/FIL1 family.</text>
</comment>
<dbReference type="PANTHER" id="PTHR35501">
    <property type="entry name" value="PROTEIN YY1"/>
    <property type="match status" value="1"/>
</dbReference>
<proteinExistence type="inferred from homology"/>
<dbReference type="GO" id="GO:0005576">
    <property type="term" value="C:extracellular region"/>
    <property type="evidence" value="ECO:0007669"/>
    <property type="project" value="UniProtKB-SubCell"/>
</dbReference>
<sequence length="103" mass="10669">MIMKSVFGLVVILTVTVTVVVAQGQFMARYSEAAAQTCSSSLASLNVCAPFAMPGAAPPSADCCAALQGVDHGCFCDTLRIASRIPAQCNLPPLACAGWYNLL</sequence>
<name>A0AAE2BGI9_9LAMI</name>
<feature type="domain" description="Bifunctional inhibitor/plant lipid transfer protein/seed storage helical" evidence="5">
    <location>
        <begin position="38"/>
        <end position="96"/>
    </location>
</feature>
<dbReference type="SUPFAM" id="SSF47699">
    <property type="entry name" value="Bifunctional inhibitor/lipid-transfer protein/seed storage 2S albumin"/>
    <property type="match status" value="1"/>
</dbReference>
<protein>
    <submittedName>
        <fullName evidence="6">Stamen-specific protein FIL1</fullName>
    </submittedName>
</protein>
<evidence type="ECO:0000256" key="4">
    <source>
        <dbReference type="SAM" id="SignalP"/>
    </source>
</evidence>
<accession>A0AAE2BGI9</accession>
<gene>
    <name evidence="6" type="ORF">Sango_2626200</name>
</gene>
<reference evidence="6" key="2">
    <citation type="journal article" date="2024" name="Plant">
        <title>Genomic evolution and insights into agronomic trait innovations of Sesamum species.</title>
        <authorList>
            <person name="Miao H."/>
            <person name="Wang L."/>
            <person name="Qu L."/>
            <person name="Liu H."/>
            <person name="Sun Y."/>
            <person name="Le M."/>
            <person name="Wang Q."/>
            <person name="Wei S."/>
            <person name="Zheng Y."/>
            <person name="Lin W."/>
            <person name="Duan Y."/>
            <person name="Cao H."/>
            <person name="Xiong S."/>
            <person name="Wang X."/>
            <person name="Wei L."/>
            <person name="Li C."/>
            <person name="Ma Q."/>
            <person name="Ju M."/>
            <person name="Zhao R."/>
            <person name="Li G."/>
            <person name="Mu C."/>
            <person name="Tian Q."/>
            <person name="Mei H."/>
            <person name="Zhang T."/>
            <person name="Gao T."/>
            <person name="Zhang H."/>
        </authorList>
    </citation>
    <scope>NUCLEOTIDE SEQUENCE</scope>
    <source>
        <strain evidence="6">K16</strain>
    </source>
</reference>
<dbReference type="Proteomes" id="UP001289374">
    <property type="component" value="Unassembled WGS sequence"/>
</dbReference>
<organism evidence="6 7">
    <name type="scientific">Sesamum angolense</name>
    <dbReference type="NCBI Taxonomy" id="2727404"/>
    <lineage>
        <taxon>Eukaryota</taxon>
        <taxon>Viridiplantae</taxon>
        <taxon>Streptophyta</taxon>
        <taxon>Embryophyta</taxon>
        <taxon>Tracheophyta</taxon>
        <taxon>Spermatophyta</taxon>
        <taxon>Magnoliopsida</taxon>
        <taxon>eudicotyledons</taxon>
        <taxon>Gunneridae</taxon>
        <taxon>Pentapetalae</taxon>
        <taxon>asterids</taxon>
        <taxon>lamiids</taxon>
        <taxon>Lamiales</taxon>
        <taxon>Pedaliaceae</taxon>
        <taxon>Sesamum</taxon>
    </lineage>
</organism>
<evidence type="ECO:0000256" key="1">
    <source>
        <dbReference type="ARBA" id="ARBA00004613"/>
    </source>
</evidence>
<evidence type="ECO:0000313" key="6">
    <source>
        <dbReference type="EMBL" id="KAK4385022.1"/>
    </source>
</evidence>
<keyword evidence="7" id="KW-1185">Reference proteome</keyword>
<evidence type="ECO:0000256" key="2">
    <source>
        <dbReference type="ARBA" id="ARBA00022525"/>
    </source>
</evidence>
<reference evidence="6" key="1">
    <citation type="submission" date="2020-06" db="EMBL/GenBank/DDBJ databases">
        <authorList>
            <person name="Li T."/>
            <person name="Hu X."/>
            <person name="Zhang T."/>
            <person name="Song X."/>
            <person name="Zhang H."/>
            <person name="Dai N."/>
            <person name="Sheng W."/>
            <person name="Hou X."/>
            <person name="Wei L."/>
        </authorList>
    </citation>
    <scope>NUCLEOTIDE SEQUENCE</scope>
    <source>
        <strain evidence="6">K16</strain>
        <tissue evidence="6">Leaf</tissue>
    </source>
</reference>
<comment type="caution">
    <text evidence="6">The sequence shown here is derived from an EMBL/GenBank/DDBJ whole genome shotgun (WGS) entry which is preliminary data.</text>
</comment>
<feature type="signal peptide" evidence="4">
    <location>
        <begin position="1"/>
        <end position="22"/>
    </location>
</feature>
<dbReference type="SMART" id="SM00499">
    <property type="entry name" value="AAI"/>
    <property type="match status" value="1"/>
</dbReference>
<evidence type="ECO:0000313" key="7">
    <source>
        <dbReference type="Proteomes" id="UP001289374"/>
    </source>
</evidence>
<keyword evidence="2" id="KW-0964">Secreted</keyword>
<feature type="chain" id="PRO_5041977353" evidence="4">
    <location>
        <begin position="23"/>
        <end position="103"/>
    </location>
</feature>
<comment type="subcellular location">
    <subcellularLocation>
        <location evidence="1">Secreted</location>
    </subcellularLocation>
</comment>
<evidence type="ECO:0000259" key="5">
    <source>
        <dbReference type="SMART" id="SM00499"/>
    </source>
</evidence>
<keyword evidence="4" id="KW-0732">Signal</keyword>
<dbReference type="Pfam" id="PF00234">
    <property type="entry name" value="Tryp_alpha_amyl"/>
    <property type="match status" value="1"/>
</dbReference>
<dbReference type="EMBL" id="JACGWL010000016">
    <property type="protein sequence ID" value="KAK4385022.1"/>
    <property type="molecule type" value="Genomic_DNA"/>
</dbReference>
<evidence type="ECO:0000256" key="3">
    <source>
        <dbReference type="ARBA" id="ARBA00038300"/>
    </source>
</evidence>
<dbReference type="AlphaFoldDB" id="A0AAE2BGI9"/>